<sequence length="130" mass="13637">MSTASPHSISPVAAAATAVTTTFVADRRSGPRPPMALSHPKRELATMAACLAIAMLAVITFLALKVQQLTARAPRWESVGDDRDVLLGTPSDEIEYETKKKALPSDVAGPALARETQAGNVVRVDDTAVG</sequence>
<evidence type="ECO:0000256" key="1">
    <source>
        <dbReference type="SAM" id="Phobius"/>
    </source>
</evidence>
<dbReference type="Proteomes" id="UP000219338">
    <property type="component" value="Unassembled WGS sequence"/>
</dbReference>
<keyword evidence="3" id="KW-1185">Reference proteome</keyword>
<dbReference type="EMBL" id="FUEG01000004">
    <property type="protein sequence ID" value="SJL02843.1"/>
    <property type="molecule type" value="Genomic_DNA"/>
</dbReference>
<keyword evidence="1" id="KW-0472">Membrane</keyword>
<reference evidence="3" key="1">
    <citation type="journal article" date="2017" name="Nat. Ecol. Evol.">
        <title>Genome expansion and lineage-specific genetic innovations in the forest pathogenic fungi Armillaria.</title>
        <authorList>
            <person name="Sipos G."/>
            <person name="Prasanna A.N."/>
            <person name="Walter M.C."/>
            <person name="O'Connor E."/>
            <person name="Balint B."/>
            <person name="Krizsan K."/>
            <person name="Kiss B."/>
            <person name="Hess J."/>
            <person name="Varga T."/>
            <person name="Slot J."/>
            <person name="Riley R."/>
            <person name="Boka B."/>
            <person name="Rigling D."/>
            <person name="Barry K."/>
            <person name="Lee J."/>
            <person name="Mihaltcheva S."/>
            <person name="LaButti K."/>
            <person name="Lipzen A."/>
            <person name="Waldron R."/>
            <person name="Moloney N.M."/>
            <person name="Sperisen C."/>
            <person name="Kredics L."/>
            <person name="Vagvoelgyi C."/>
            <person name="Patrignani A."/>
            <person name="Fitzpatrick D."/>
            <person name="Nagy I."/>
            <person name="Doyle S."/>
            <person name="Anderson J.B."/>
            <person name="Grigoriev I.V."/>
            <person name="Gueldener U."/>
            <person name="Muensterkoetter M."/>
            <person name="Nagy L.G."/>
        </authorList>
    </citation>
    <scope>NUCLEOTIDE SEQUENCE [LARGE SCALE GENOMIC DNA]</scope>
    <source>
        <strain evidence="3">C18/9</strain>
    </source>
</reference>
<feature type="transmembrane region" description="Helical" evidence="1">
    <location>
        <begin position="44"/>
        <end position="64"/>
    </location>
</feature>
<keyword evidence="1" id="KW-1133">Transmembrane helix</keyword>
<proteinExistence type="predicted"/>
<organism evidence="2 3">
    <name type="scientific">Armillaria ostoyae</name>
    <name type="common">Armillaria root rot fungus</name>
    <dbReference type="NCBI Taxonomy" id="47428"/>
    <lineage>
        <taxon>Eukaryota</taxon>
        <taxon>Fungi</taxon>
        <taxon>Dikarya</taxon>
        <taxon>Basidiomycota</taxon>
        <taxon>Agaricomycotina</taxon>
        <taxon>Agaricomycetes</taxon>
        <taxon>Agaricomycetidae</taxon>
        <taxon>Agaricales</taxon>
        <taxon>Marasmiineae</taxon>
        <taxon>Physalacriaceae</taxon>
        <taxon>Armillaria</taxon>
    </lineage>
</organism>
<protein>
    <submittedName>
        <fullName evidence="2">Uncharacterized protein</fullName>
    </submittedName>
</protein>
<accession>A0A284R2A0</accession>
<keyword evidence="1" id="KW-0812">Transmembrane</keyword>
<dbReference type="OrthoDB" id="2971158at2759"/>
<gene>
    <name evidence="2" type="ORF">ARMOST_06181</name>
</gene>
<name>A0A284R2A0_ARMOS</name>
<evidence type="ECO:0000313" key="2">
    <source>
        <dbReference type="EMBL" id="SJL02843.1"/>
    </source>
</evidence>
<evidence type="ECO:0000313" key="3">
    <source>
        <dbReference type="Proteomes" id="UP000219338"/>
    </source>
</evidence>
<dbReference type="AlphaFoldDB" id="A0A284R2A0"/>